<evidence type="ECO:0000313" key="6">
    <source>
        <dbReference type="Proteomes" id="UP000751190"/>
    </source>
</evidence>
<proteinExistence type="inferred from homology"/>
<dbReference type="Pfam" id="PF23643">
    <property type="entry name" value="TRAPPC13_C"/>
    <property type="match status" value="1"/>
</dbReference>
<dbReference type="PANTHER" id="PTHR13134">
    <property type="entry name" value="TRAFFICKING PROTEIN PARTICLE COMPLEX SUBUNIT 13"/>
    <property type="match status" value="1"/>
</dbReference>
<comment type="similarity">
    <text evidence="1">Belongs to the TRAPPC13 family.</text>
</comment>
<name>A0A8J5XKJ4_DIALT</name>
<sequence length="441" mass="46361">MAAMDSSKPQVHPAPISLKVMRMCKPSFATTETPLPAQGAMGVGSTAVALATSPLLTLPQSFGDIYLGETLSAYVSTCNQAPYPLGAVQLKVEVQTSSQRQLLLSRAGDAPAGGLAPAGRADCIVRYELREVGVHILICSAAFVDADGESRNLRKFFKFQVQNPLSMKSKSHPLGVGTAAEAVLVETQVQNCTASPLNLTAVRFVTAGAIAVDDLNSFVQRADQLACLKPGDVQQYMYRLRAAPGAPADALRAASALGRMDVRWRGPMAEVGHLQSNMVQRRQPPARAVELRVLGLESSEPIPALALVDVSAGAGEPLVALREVPFRMRARVRNCTAAQQLALRLFWTARAPSGAAPPKPPPSEPHPPLVFTGVSGADVGVLEPGGSADIALDFVAIAPGLHRLAGLALQDQRTGVTFDLGVIGEVLVLDGARGGEPAGWR</sequence>
<reference evidence="5" key="1">
    <citation type="submission" date="2021-05" db="EMBL/GenBank/DDBJ databases">
        <title>The genome of the haptophyte Pavlova lutheri (Diacronema luteri, Pavlovales) - a model for lipid biosynthesis in eukaryotic algae.</title>
        <authorList>
            <person name="Hulatt C.J."/>
            <person name="Posewitz M.C."/>
        </authorList>
    </citation>
    <scope>NUCLEOTIDE SEQUENCE</scope>
    <source>
        <strain evidence="5">NIVA-4/92</strain>
    </source>
</reference>
<evidence type="ECO:0000313" key="5">
    <source>
        <dbReference type="EMBL" id="KAG8466408.1"/>
    </source>
</evidence>
<dbReference type="PANTHER" id="PTHR13134:SF3">
    <property type="entry name" value="TRAFFICKING PROTEIN PARTICLE COMPLEX SUBUNIT 13"/>
    <property type="match status" value="1"/>
</dbReference>
<dbReference type="InterPro" id="IPR055429">
    <property type="entry name" value="TRAPPC13_M"/>
</dbReference>
<keyword evidence="6" id="KW-1185">Reference proteome</keyword>
<evidence type="ECO:0008006" key="7">
    <source>
        <dbReference type="Google" id="ProtNLM"/>
    </source>
</evidence>
<feature type="domain" description="Trafficking protein particle complex subunit 13 N-terminal" evidence="2">
    <location>
        <begin position="16"/>
        <end position="161"/>
    </location>
</feature>
<evidence type="ECO:0000259" key="4">
    <source>
        <dbReference type="Pfam" id="PF23647"/>
    </source>
</evidence>
<evidence type="ECO:0000259" key="2">
    <source>
        <dbReference type="Pfam" id="PF06159"/>
    </source>
</evidence>
<feature type="domain" description="Trafficking protein particle complex subunit 13 middle" evidence="4">
    <location>
        <begin position="181"/>
        <end position="284"/>
    </location>
</feature>
<feature type="domain" description="Trafficking protein particle complex subunit 13 C-terminal" evidence="3">
    <location>
        <begin position="323"/>
        <end position="428"/>
    </location>
</feature>
<dbReference type="InterPro" id="IPR010378">
    <property type="entry name" value="TRAPPC13"/>
</dbReference>
<dbReference type="InterPro" id="IPR055428">
    <property type="entry name" value="TRAPPC13_C"/>
</dbReference>
<dbReference type="GO" id="GO:1990072">
    <property type="term" value="C:TRAPPIII protein complex"/>
    <property type="evidence" value="ECO:0007669"/>
    <property type="project" value="TreeGrafter"/>
</dbReference>
<dbReference type="AlphaFoldDB" id="A0A8J5XKJ4"/>
<gene>
    <name evidence="5" type="ORF">KFE25_002164</name>
</gene>
<evidence type="ECO:0000256" key="1">
    <source>
        <dbReference type="ARBA" id="ARBA00010785"/>
    </source>
</evidence>
<comment type="caution">
    <text evidence="5">The sequence shown here is derived from an EMBL/GenBank/DDBJ whole genome shotgun (WGS) entry which is preliminary data.</text>
</comment>
<evidence type="ECO:0000259" key="3">
    <source>
        <dbReference type="Pfam" id="PF23643"/>
    </source>
</evidence>
<accession>A0A8J5XKJ4</accession>
<dbReference type="OMA" id="MLTIPQN"/>
<dbReference type="Pfam" id="PF23647">
    <property type="entry name" value="TRAPPC13_M"/>
    <property type="match status" value="1"/>
</dbReference>
<dbReference type="Pfam" id="PF06159">
    <property type="entry name" value="TRAPPC13_N"/>
    <property type="match status" value="1"/>
</dbReference>
<organism evidence="5 6">
    <name type="scientific">Diacronema lutheri</name>
    <name type="common">Unicellular marine alga</name>
    <name type="synonym">Monochrysis lutheri</name>
    <dbReference type="NCBI Taxonomy" id="2081491"/>
    <lineage>
        <taxon>Eukaryota</taxon>
        <taxon>Haptista</taxon>
        <taxon>Haptophyta</taxon>
        <taxon>Pavlovophyceae</taxon>
        <taxon>Pavlovales</taxon>
        <taxon>Pavlovaceae</taxon>
        <taxon>Diacronema</taxon>
    </lineage>
</organism>
<dbReference type="Proteomes" id="UP000751190">
    <property type="component" value="Unassembled WGS sequence"/>
</dbReference>
<dbReference type="OrthoDB" id="10250284at2759"/>
<protein>
    <recommendedName>
        <fullName evidence="7">Trafficking protein particle complex subunit 13</fullName>
    </recommendedName>
</protein>
<dbReference type="EMBL" id="JAGTXO010000008">
    <property type="protein sequence ID" value="KAG8466408.1"/>
    <property type="molecule type" value="Genomic_DNA"/>
</dbReference>
<dbReference type="InterPro" id="IPR055427">
    <property type="entry name" value="TRAPPC13_N"/>
</dbReference>